<organism evidence="7 8">
    <name type="scientific">Strongylocentrotus purpuratus</name>
    <name type="common">Purple sea urchin</name>
    <dbReference type="NCBI Taxonomy" id="7668"/>
    <lineage>
        <taxon>Eukaryota</taxon>
        <taxon>Metazoa</taxon>
        <taxon>Echinodermata</taxon>
        <taxon>Eleutherozoa</taxon>
        <taxon>Echinozoa</taxon>
        <taxon>Echinoidea</taxon>
        <taxon>Euechinoidea</taxon>
        <taxon>Echinacea</taxon>
        <taxon>Camarodonta</taxon>
        <taxon>Echinidea</taxon>
        <taxon>Strongylocentrotidae</taxon>
        <taxon>Strongylocentrotus</taxon>
    </lineage>
</organism>
<protein>
    <recommendedName>
        <fullName evidence="9">Transmembrane protein 45B</fullName>
    </recommendedName>
</protein>
<keyword evidence="4 6" id="KW-1133">Transmembrane helix</keyword>
<comment type="subcellular location">
    <subcellularLocation>
        <location evidence="1">Membrane</location>
        <topology evidence="1">Multi-pass membrane protein</topology>
    </subcellularLocation>
</comment>
<dbReference type="AlphaFoldDB" id="A0A7M7HIS2"/>
<dbReference type="GeneID" id="762599"/>
<feature type="transmembrane region" description="Helical" evidence="6">
    <location>
        <begin position="48"/>
        <end position="66"/>
    </location>
</feature>
<evidence type="ECO:0000256" key="1">
    <source>
        <dbReference type="ARBA" id="ARBA00004141"/>
    </source>
</evidence>
<evidence type="ECO:0000256" key="6">
    <source>
        <dbReference type="SAM" id="Phobius"/>
    </source>
</evidence>
<evidence type="ECO:0000313" key="8">
    <source>
        <dbReference type="Proteomes" id="UP000007110"/>
    </source>
</evidence>
<dbReference type="InterPro" id="IPR042127">
    <property type="entry name" value="TMEM45"/>
</dbReference>
<reference evidence="8" key="1">
    <citation type="submission" date="2015-02" db="EMBL/GenBank/DDBJ databases">
        <title>Genome sequencing for Strongylocentrotus purpuratus.</title>
        <authorList>
            <person name="Murali S."/>
            <person name="Liu Y."/>
            <person name="Vee V."/>
            <person name="English A."/>
            <person name="Wang M."/>
            <person name="Skinner E."/>
            <person name="Han Y."/>
            <person name="Muzny D.M."/>
            <person name="Worley K.C."/>
            <person name="Gibbs R.A."/>
        </authorList>
    </citation>
    <scope>NUCLEOTIDE SEQUENCE</scope>
</reference>
<keyword evidence="5 6" id="KW-0472">Membrane</keyword>
<dbReference type="EnsemblMetazoa" id="XM_011672890">
    <property type="protein sequence ID" value="XP_011671192"/>
    <property type="gene ID" value="LOC762599"/>
</dbReference>
<name>A0A7M7HIS2_STRPU</name>
<feature type="transmembrane region" description="Helical" evidence="6">
    <location>
        <begin position="121"/>
        <end position="142"/>
    </location>
</feature>
<accession>A0A7M7HIS2</accession>
<dbReference type="InterPro" id="IPR006904">
    <property type="entry name" value="DUF716"/>
</dbReference>
<dbReference type="PANTHER" id="PTHR16007">
    <property type="entry name" value="EPIDIDYMAL MEMBRANE PROTEIN E9-RELATED"/>
    <property type="match status" value="1"/>
</dbReference>
<feature type="transmembrane region" description="Helical" evidence="6">
    <location>
        <begin position="154"/>
        <end position="174"/>
    </location>
</feature>
<dbReference type="Proteomes" id="UP000007110">
    <property type="component" value="Unassembled WGS sequence"/>
</dbReference>
<dbReference type="InParanoid" id="A0A7M7HIS2"/>
<comment type="similarity">
    <text evidence="2">Belongs to the TMEM45 family.</text>
</comment>
<dbReference type="PANTHER" id="PTHR16007:SF15">
    <property type="entry name" value="TRANSMEMBRANE PROTEIN 45B"/>
    <property type="match status" value="1"/>
</dbReference>
<sequence>MGSFLGHAANGVFFIGYAIIWMIHHAYLQASASLRHGKTSQCKHARRLPILGMAFMLACCIGLIVGENVHPVLKWRIVDESGNWEPYGNVWLHCSMAMFFGLYSVVNLLKHTCLPSAAKFEMLIASLAFGVEGFIFVCHIVLPDNKAKKGMVPHVLLLIPIFVCFFATLCEVFTKNHLLELSYIRTVAILQQGTWFMQMACILFKNPWGDEAIDHEYAAVFFSWHLFVNILLLIVVYNVTALIVRQGRSLTSGNGASYSLLDKERDDDIGMDDLEEKSSCLQA</sequence>
<dbReference type="OMA" id="NLLKHTC"/>
<feature type="transmembrane region" description="Helical" evidence="6">
    <location>
        <begin position="217"/>
        <end position="244"/>
    </location>
</feature>
<dbReference type="RefSeq" id="XP_011671192.1">
    <property type="nucleotide sequence ID" value="XM_011672890.2"/>
</dbReference>
<evidence type="ECO:0000256" key="4">
    <source>
        <dbReference type="ARBA" id="ARBA00022989"/>
    </source>
</evidence>
<keyword evidence="8" id="KW-1185">Reference proteome</keyword>
<proteinExistence type="inferred from homology"/>
<evidence type="ECO:0000256" key="2">
    <source>
        <dbReference type="ARBA" id="ARBA00006948"/>
    </source>
</evidence>
<keyword evidence="3 6" id="KW-0812">Transmembrane</keyword>
<feature type="transmembrane region" description="Helical" evidence="6">
    <location>
        <begin position="6"/>
        <end position="27"/>
    </location>
</feature>
<dbReference type="GO" id="GO:0016020">
    <property type="term" value="C:membrane"/>
    <property type="evidence" value="ECO:0007669"/>
    <property type="project" value="UniProtKB-SubCell"/>
</dbReference>
<evidence type="ECO:0000256" key="3">
    <source>
        <dbReference type="ARBA" id="ARBA00022692"/>
    </source>
</evidence>
<feature type="transmembrane region" description="Helical" evidence="6">
    <location>
        <begin position="186"/>
        <end position="205"/>
    </location>
</feature>
<reference evidence="7" key="2">
    <citation type="submission" date="2021-01" db="UniProtKB">
        <authorList>
            <consortium name="EnsemblMetazoa"/>
        </authorList>
    </citation>
    <scope>IDENTIFICATION</scope>
</reference>
<dbReference type="KEGG" id="spu:762599"/>
<dbReference type="OrthoDB" id="551896at2759"/>
<evidence type="ECO:0008006" key="9">
    <source>
        <dbReference type="Google" id="ProtNLM"/>
    </source>
</evidence>
<dbReference type="Pfam" id="PF04819">
    <property type="entry name" value="DUF716"/>
    <property type="match status" value="1"/>
</dbReference>
<evidence type="ECO:0000313" key="7">
    <source>
        <dbReference type="EnsemblMetazoa" id="XP_011671192"/>
    </source>
</evidence>
<evidence type="ECO:0000256" key="5">
    <source>
        <dbReference type="ARBA" id="ARBA00023136"/>
    </source>
</evidence>
<feature type="transmembrane region" description="Helical" evidence="6">
    <location>
        <begin position="90"/>
        <end position="109"/>
    </location>
</feature>